<sequence length="68" mass="7921">MIAGNYNRRGCREKDFDDASCMWIKCFDLVLLSFVTRMNVETLFFAGEYICGYHMFKSLSSISSEERS</sequence>
<dbReference type="Proteomes" id="UP001229421">
    <property type="component" value="Unassembled WGS sequence"/>
</dbReference>
<dbReference type="AlphaFoldDB" id="A0AAD8PAM1"/>
<protein>
    <submittedName>
        <fullName evidence="1">Uncharacterized protein</fullName>
    </submittedName>
</protein>
<name>A0AAD8PAM1_TARER</name>
<reference evidence="1" key="1">
    <citation type="journal article" date="2023" name="bioRxiv">
        <title>Improved chromosome-level genome assembly for marigold (Tagetes erecta).</title>
        <authorList>
            <person name="Jiang F."/>
            <person name="Yuan L."/>
            <person name="Wang S."/>
            <person name="Wang H."/>
            <person name="Xu D."/>
            <person name="Wang A."/>
            <person name="Fan W."/>
        </authorList>
    </citation>
    <scope>NUCLEOTIDE SEQUENCE</scope>
    <source>
        <strain evidence="1">WSJ</strain>
        <tissue evidence="1">Leaf</tissue>
    </source>
</reference>
<gene>
    <name evidence="1" type="ORF">QVD17_05533</name>
</gene>
<organism evidence="1 2">
    <name type="scientific">Tagetes erecta</name>
    <name type="common">African marigold</name>
    <dbReference type="NCBI Taxonomy" id="13708"/>
    <lineage>
        <taxon>Eukaryota</taxon>
        <taxon>Viridiplantae</taxon>
        <taxon>Streptophyta</taxon>
        <taxon>Embryophyta</taxon>
        <taxon>Tracheophyta</taxon>
        <taxon>Spermatophyta</taxon>
        <taxon>Magnoliopsida</taxon>
        <taxon>eudicotyledons</taxon>
        <taxon>Gunneridae</taxon>
        <taxon>Pentapetalae</taxon>
        <taxon>asterids</taxon>
        <taxon>campanulids</taxon>
        <taxon>Asterales</taxon>
        <taxon>Asteraceae</taxon>
        <taxon>Asteroideae</taxon>
        <taxon>Heliantheae alliance</taxon>
        <taxon>Tageteae</taxon>
        <taxon>Tagetes</taxon>
    </lineage>
</organism>
<evidence type="ECO:0000313" key="2">
    <source>
        <dbReference type="Proteomes" id="UP001229421"/>
    </source>
</evidence>
<dbReference type="EMBL" id="JAUHHV010000001">
    <property type="protein sequence ID" value="KAK1439713.1"/>
    <property type="molecule type" value="Genomic_DNA"/>
</dbReference>
<keyword evidence="2" id="KW-1185">Reference proteome</keyword>
<evidence type="ECO:0000313" key="1">
    <source>
        <dbReference type="EMBL" id="KAK1439713.1"/>
    </source>
</evidence>
<comment type="caution">
    <text evidence="1">The sequence shown here is derived from an EMBL/GenBank/DDBJ whole genome shotgun (WGS) entry which is preliminary data.</text>
</comment>
<accession>A0AAD8PAM1</accession>
<proteinExistence type="predicted"/>